<organism evidence="1">
    <name type="scientific">marine metagenome</name>
    <dbReference type="NCBI Taxonomy" id="408172"/>
    <lineage>
        <taxon>unclassified sequences</taxon>
        <taxon>metagenomes</taxon>
        <taxon>ecological metagenomes</taxon>
    </lineage>
</organism>
<accession>A0A381YAX4</accession>
<sequence length="531" mass="61828">MLTLFLALPLMGQSLLVERAESTVVINRDNLVRAKAEALKDAKGQAIMQAVARYLAYNSMVSLDPLLQNHFFENPDDYIESIRVISERNTEDLSEFTINIETRIFQSRIISAFRKLGLPSLDERVPFRDFYLIYNAENEFRQNEYLTKILEQLDTRLKPYRIRTKNILVKKNFLPLKAGMQARLNLLKSNHQEQTDKNSLPLLELKSSKIADGNDPQQHKLKTELIFWSPENSLTDSPTIIASATDLMPYSSEQIDSIIPQLLDRLILNWTPVIKKALTFNAGREIKVKIKFIGLNGPHEEQMLVKTLFQNNPRWKNLRLETISSSFVTYSSLYLGDKDKMLKEFVLPHDSQFQISEIKWENNYLVVNVTWHELIASLEPYFTLDEVNDIGEETEENNLPIPEFQVPLSPFKQTYRLPLTSTVYDNIRHRGDSTLFMIKADKDNESYEEKNLIKITWNRLGPTHLRPKLTIYDHNRKRVKGYLLKRKKHFSFQYLLPEGNDAFYLKISDEIGFLEGVAGSYQSFRYFLTVN</sequence>
<dbReference type="AlphaFoldDB" id="A0A381YAX4"/>
<name>A0A381YAX4_9ZZZZ</name>
<dbReference type="EMBL" id="UINC01017811">
    <property type="protein sequence ID" value="SVA74256.1"/>
    <property type="molecule type" value="Genomic_DNA"/>
</dbReference>
<protein>
    <submittedName>
        <fullName evidence="1">Uncharacterized protein</fullName>
    </submittedName>
</protein>
<proteinExistence type="predicted"/>
<evidence type="ECO:0000313" key="1">
    <source>
        <dbReference type="EMBL" id="SVA74256.1"/>
    </source>
</evidence>
<gene>
    <name evidence="1" type="ORF">METZ01_LOCUS127110</name>
</gene>
<reference evidence="1" key="1">
    <citation type="submission" date="2018-05" db="EMBL/GenBank/DDBJ databases">
        <authorList>
            <person name="Lanie J.A."/>
            <person name="Ng W.-L."/>
            <person name="Kazmierczak K.M."/>
            <person name="Andrzejewski T.M."/>
            <person name="Davidsen T.M."/>
            <person name="Wayne K.J."/>
            <person name="Tettelin H."/>
            <person name="Glass J.I."/>
            <person name="Rusch D."/>
            <person name="Podicherti R."/>
            <person name="Tsui H.-C.T."/>
            <person name="Winkler M.E."/>
        </authorList>
    </citation>
    <scope>NUCLEOTIDE SEQUENCE</scope>
</reference>